<sequence length="205" mass="21967" precursor="true">MNDTNRALNRVFIFVVGLILLGVGAAVAALPFWDWWASRWQEFGRSANTVLTDAFAASTVPGTDFSWWLVAAVAVLLLVVIVMIMIIASVGGGGSREIYRRPISKQDGSSDNVLVDTSFAAEALTHSLDKRPDLVGSTVGAFIVKRQPVLHVGVTPRQGASPRLIAEQTGILLDNLAQVVGDAPATCLTIHSGLRAKLGHDQRVR</sequence>
<dbReference type="OrthoDB" id="5123397at2"/>
<feature type="transmembrane region" description="Helical" evidence="1">
    <location>
        <begin position="12"/>
        <end position="33"/>
    </location>
</feature>
<keyword evidence="1" id="KW-0472">Membrane</keyword>
<proteinExistence type="predicted"/>
<accession>A0A1B1BPA2</accession>
<evidence type="ECO:0000313" key="2">
    <source>
        <dbReference type="EMBL" id="ANP74203.1"/>
    </source>
</evidence>
<keyword evidence="1" id="KW-0812">Transmembrane</keyword>
<organism evidence="2 3">
    <name type="scientific">Cryobacterium arcticum</name>
    <dbReference type="NCBI Taxonomy" id="670052"/>
    <lineage>
        <taxon>Bacteria</taxon>
        <taxon>Bacillati</taxon>
        <taxon>Actinomycetota</taxon>
        <taxon>Actinomycetes</taxon>
        <taxon>Micrococcales</taxon>
        <taxon>Microbacteriaceae</taxon>
        <taxon>Cryobacterium</taxon>
    </lineage>
</organism>
<dbReference type="KEGG" id="cart:PA27867_3274"/>
<dbReference type="AlphaFoldDB" id="A0A1B1BPA2"/>
<dbReference type="STRING" id="670052.PA27867_3274"/>
<dbReference type="RefSeq" id="WP_066598167.1">
    <property type="nucleotide sequence ID" value="NZ_CP016282.1"/>
</dbReference>
<keyword evidence="3" id="KW-1185">Reference proteome</keyword>
<keyword evidence="1" id="KW-1133">Transmembrane helix</keyword>
<gene>
    <name evidence="2" type="ORF">PA27867_3274</name>
</gene>
<evidence type="ECO:0000313" key="3">
    <source>
        <dbReference type="Proteomes" id="UP000092582"/>
    </source>
</evidence>
<protein>
    <recommendedName>
        <fullName evidence="4">Alkaline shock response membrane anchor protein AmaP</fullName>
    </recommendedName>
</protein>
<evidence type="ECO:0000256" key="1">
    <source>
        <dbReference type="SAM" id="Phobius"/>
    </source>
</evidence>
<name>A0A1B1BPA2_9MICO</name>
<dbReference type="EMBL" id="CP016282">
    <property type="protein sequence ID" value="ANP74203.1"/>
    <property type="molecule type" value="Genomic_DNA"/>
</dbReference>
<evidence type="ECO:0008006" key="4">
    <source>
        <dbReference type="Google" id="ProtNLM"/>
    </source>
</evidence>
<reference evidence="2 3" key="1">
    <citation type="submission" date="2016-06" db="EMBL/GenBank/DDBJ databases">
        <title>Genome sequencing of Cryobacterium arcticum PAMC 27867.</title>
        <authorList>
            <person name="Lee J."/>
            <person name="Kim O.-S."/>
        </authorList>
    </citation>
    <scope>NUCLEOTIDE SEQUENCE [LARGE SCALE GENOMIC DNA]</scope>
    <source>
        <strain evidence="2 3">PAMC 27867</strain>
    </source>
</reference>
<feature type="transmembrane region" description="Helical" evidence="1">
    <location>
        <begin position="65"/>
        <end position="91"/>
    </location>
</feature>
<dbReference type="Proteomes" id="UP000092582">
    <property type="component" value="Chromosome 1"/>
</dbReference>